<dbReference type="RefSeq" id="WP_155089560.1">
    <property type="nucleotide sequence ID" value="NZ_WJYA01000006.1"/>
</dbReference>
<accession>A0A7K1GGF2</accession>
<dbReference type="AlphaFoldDB" id="A0A7K1GGF2"/>
<comment type="caution">
    <text evidence="1">The sequence shown here is derived from an EMBL/GenBank/DDBJ whole genome shotgun (WGS) entry which is preliminary data.</text>
</comment>
<organism evidence="1 2">
    <name type="scientific">Winogradskyella ouciana</name>
    <dbReference type="NCBI Taxonomy" id="2608631"/>
    <lineage>
        <taxon>Bacteria</taxon>
        <taxon>Pseudomonadati</taxon>
        <taxon>Bacteroidota</taxon>
        <taxon>Flavobacteriia</taxon>
        <taxon>Flavobacteriales</taxon>
        <taxon>Flavobacteriaceae</taxon>
        <taxon>Winogradskyella</taxon>
    </lineage>
</organism>
<evidence type="ECO:0000313" key="1">
    <source>
        <dbReference type="EMBL" id="MTE27544.1"/>
    </source>
</evidence>
<proteinExistence type="predicted"/>
<name>A0A7K1GGF2_9FLAO</name>
<protein>
    <submittedName>
        <fullName evidence="1">Uncharacterized protein</fullName>
    </submittedName>
</protein>
<reference evidence="1 2" key="1">
    <citation type="submission" date="2019-11" db="EMBL/GenBank/DDBJ databases">
        <title>Winogradskyella ouciana sp. nov., isolated from the hadal seawater of the Mariana Trench.</title>
        <authorList>
            <person name="Liu R."/>
        </authorList>
    </citation>
    <scope>NUCLEOTIDE SEQUENCE [LARGE SCALE GENOMIC DNA]</scope>
    <source>
        <strain evidence="1 2">ZXX205</strain>
    </source>
</reference>
<gene>
    <name evidence="1" type="ORF">F1003_11430</name>
</gene>
<evidence type="ECO:0000313" key="2">
    <source>
        <dbReference type="Proteomes" id="UP000447545"/>
    </source>
</evidence>
<keyword evidence="2" id="KW-1185">Reference proteome</keyword>
<dbReference type="Proteomes" id="UP000447545">
    <property type="component" value="Unassembled WGS sequence"/>
</dbReference>
<sequence length="211" mass="25336">MTEEEYNKIARLFQYLNNTHLHSNYNYGGFNGNYRTYNIDDLDFPSDTFQLIDDLTLIRVQDFYNIDYLKSNNFPERFYNNPLVQKSDTVVGFHYQLPTILFYYLFNKLKKSAVLFLKFIETDEFKSNYSHLITRGEYDFEYPSVMHDELFKYLSSKIPNFGMFHHLLNWLSEMGYSSGSMTIYKTKRIENCIENLERFDFNNINISNQVL</sequence>
<dbReference type="EMBL" id="WJYA01000006">
    <property type="protein sequence ID" value="MTE27544.1"/>
    <property type="molecule type" value="Genomic_DNA"/>
</dbReference>